<dbReference type="Proteomes" id="UP000692954">
    <property type="component" value="Unassembled WGS sequence"/>
</dbReference>
<evidence type="ECO:0000313" key="2">
    <source>
        <dbReference type="Proteomes" id="UP000692954"/>
    </source>
</evidence>
<proteinExistence type="predicted"/>
<gene>
    <name evidence="1" type="ORF">PSON_ATCC_30995.1.T0080262</name>
</gene>
<comment type="caution">
    <text evidence="1">The sequence shown here is derived from an EMBL/GenBank/DDBJ whole genome shotgun (WGS) entry which is preliminary data.</text>
</comment>
<reference evidence="1" key="1">
    <citation type="submission" date="2021-01" db="EMBL/GenBank/DDBJ databases">
        <authorList>
            <consortium name="Genoscope - CEA"/>
            <person name="William W."/>
        </authorList>
    </citation>
    <scope>NUCLEOTIDE SEQUENCE</scope>
</reference>
<sequence length="95" mass="11416">MGSFVQTLEEEQLVNQNFKEINLDRDAKAMQTIYMYDEFQAQIIFRIYYGLFQEKSSTCRNKFERMPFNNLNQIEMECLMVQEIKIVLEGNENLK</sequence>
<accession>A0A8S1KN06</accession>
<organism evidence="1 2">
    <name type="scientific">Paramecium sonneborni</name>
    <dbReference type="NCBI Taxonomy" id="65129"/>
    <lineage>
        <taxon>Eukaryota</taxon>
        <taxon>Sar</taxon>
        <taxon>Alveolata</taxon>
        <taxon>Ciliophora</taxon>
        <taxon>Intramacronucleata</taxon>
        <taxon>Oligohymenophorea</taxon>
        <taxon>Peniculida</taxon>
        <taxon>Parameciidae</taxon>
        <taxon>Paramecium</taxon>
    </lineage>
</organism>
<protein>
    <submittedName>
        <fullName evidence="1">Uncharacterized protein</fullName>
    </submittedName>
</protein>
<keyword evidence="2" id="KW-1185">Reference proteome</keyword>
<evidence type="ECO:0000313" key="1">
    <source>
        <dbReference type="EMBL" id="CAD8054376.1"/>
    </source>
</evidence>
<dbReference type="EMBL" id="CAJJDN010000008">
    <property type="protein sequence ID" value="CAD8054376.1"/>
    <property type="molecule type" value="Genomic_DNA"/>
</dbReference>
<name>A0A8S1KN06_9CILI</name>
<dbReference type="AlphaFoldDB" id="A0A8S1KN06"/>